<dbReference type="InterPro" id="IPR003653">
    <property type="entry name" value="Peptidase_C48_C"/>
</dbReference>
<feature type="compositionally biased region" description="Basic and acidic residues" evidence="6">
    <location>
        <begin position="97"/>
        <end position="124"/>
    </location>
</feature>
<proteinExistence type="inferred from homology"/>
<sequence>MYDAFHADLYSRPKDATPIMRPSRNVVSFMPIDTLNTSRSQHGKLSHSFRHSDNSSHESSSTRKRKRETIHERMKGRPTVDPSQMLSNGLLVSRTASPDKTKNKTIDIDGDNEHGTKDKIDSNDRVSGNVSYNKLPSSPPVTLQGSLPRSNFKKPQHPQCKTVSLKIQQLQFGSYASFDEDLEFAITIMPKRIESVSEILRNGEPMAGFSFGTEKFYKLLYCLTTGDIVLKLKSRHTIAGIGATADTLIFQAKEDQTALMRFLGATEDTITKIDDKKEHDMVQILENLRYQPKRRSLPPYDSGQVSPHFTQAPTPKATYSSKDKEKKSPELLTHEQLDGFFPESWKNTHSMRTRSATSSTPKSSIVDNLDEYDMSDITHSDRATRSSRPKVYLGDPLKYNFGNKTVVITEDDFSRLDDGEFLNDTIIDFYLKYIQDRLQRAHPEIASSTYIFNTFFYKRLTQRINGVKGAFDNVKKWTAKVDLFSMKYVIIPIHERAHWYLAVIVNLCELGKAKPASGAEPGREKRPKDEDVSEIERVESDDDDDDDDDDKELASPKGMLDKYLPKKGTKGILPNEPVIFIFDSLKLRHNTVFRPLRDYLVAEAEDKRGITIERDHIKSKYGYAPAQPNYCDCGVYVAHYVEAFLSKPDAFLPLLVDTQNNKKLVEQQLNRLWEIDQLGSKRERMQKVILDLKKESAGVDKYEALPMSDTGIEELVGPPDGPAHAETSEVIDEAMDSGRENQGRLDRRDDEIGLRELSKDASEGHVLSDSD</sequence>
<dbReference type="AlphaFoldDB" id="A0AAD7VWT6"/>
<keyword evidence="2" id="KW-0597">Phosphoprotein</keyword>
<feature type="region of interest" description="Disordered" evidence="6">
    <location>
        <begin position="37"/>
        <end position="144"/>
    </location>
</feature>
<feature type="region of interest" description="Disordered" evidence="6">
    <location>
        <begin position="716"/>
        <end position="771"/>
    </location>
</feature>
<dbReference type="InterPro" id="IPR038765">
    <property type="entry name" value="Papain-like_cys_pep_sf"/>
</dbReference>
<evidence type="ECO:0000256" key="5">
    <source>
        <dbReference type="ARBA" id="ARBA00022801"/>
    </source>
</evidence>
<dbReference type="Proteomes" id="UP001217417">
    <property type="component" value="Unassembled WGS sequence"/>
</dbReference>
<evidence type="ECO:0000256" key="4">
    <source>
        <dbReference type="ARBA" id="ARBA00022786"/>
    </source>
</evidence>
<evidence type="ECO:0000313" key="9">
    <source>
        <dbReference type="Proteomes" id="UP001217417"/>
    </source>
</evidence>
<feature type="compositionally biased region" description="Polar residues" evidence="6">
    <location>
        <begin position="303"/>
        <end position="320"/>
    </location>
</feature>
<keyword evidence="4" id="KW-0833">Ubl conjugation pathway</keyword>
<dbReference type="GO" id="GO:0016926">
    <property type="term" value="P:protein desumoylation"/>
    <property type="evidence" value="ECO:0007669"/>
    <property type="project" value="TreeGrafter"/>
</dbReference>
<dbReference type="GO" id="GO:0005634">
    <property type="term" value="C:nucleus"/>
    <property type="evidence" value="ECO:0007669"/>
    <property type="project" value="TreeGrafter"/>
</dbReference>
<dbReference type="GO" id="GO:0006508">
    <property type="term" value="P:proteolysis"/>
    <property type="evidence" value="ECO:0007669"/>
    <property type="project" value="UniProtKB-KW"/>
</dbReference>
<name>A0AAD7VWT6_9ASCO</name>
<evidence type="ECO:0000256" key="3">
    <source>
        <dbReference type="ARBA" id="ARBA00022670"/>
    </source>
</evidence>
<protein>
    <recommendedName>
        <fullName evidence="7">Ubiquitin-like protease family profile domain-containing protein</fullName>
    </recommendedName>
</protein>
<feature type="compositionally biased region" description="Acidic residues" evidence="6">
    <location>
        <begin position="539"/>
        <end position="551"/>
    </location>
</feature>
<evidence type="ECO:0000256" key="6">
    <source>
        <dbReference type="SAM" id="MobiDB-lite"/>
    </source>
</evidence>
<reference evidence="8" key="1">
    <citation type="submission" date="2023-03" db="EMBL/GenBank/DDBJ databases">
        <title>Near-Complete genome sequence of Lipomyces tetrasporous NRRL Y-64009, an oleaginous yeast capable of growing on lignocellulosic hydrolysates.</title>
        <authorList>
            <consortium name="Lawrence Berkeley National Laboratory"/>
            <person name="Jagtap S.S."/>
            <person name="Liu J.-J."/>
            <person name="Walukiewicz H.E."/>
            <person name="Pangilinan J."/>
            <person name="Lipzen A."/>
            <person name="Ahrendt S."/>
            <person name="Koriabine M."/>
            <person name="Cobaugh K."/>
            <person name="Salamov A."/>
            <person name="Yoshinaga Y."/>
            <person name="Ng V."/>
            <person name="Daum C."/>
            <person name="Grigoriev I.V."/>
            <person name="Slininger P.J."/>
            <person name="Dien B.S."/>
            <person name="Jin Y.-S."/>
            <person name="Rao C.V."/>
        </authorList>
    </citation>
    <scope>NUCLEOTIDE SEQUENCE</scope>
    <source>
        <strain evidence="8">NRRL Y-64009</strain>
    </source>
</reference>
<feature type="compositionally biased region" description="Basic and acidic residues" evidence="6">
    <location>
        <begin position="736"/>
        <end position="771"/>
    </location>
</feature>
<dbReference type="RefSeq" id="XP_056047410.1">
    <property type="nucleotide sequence ID" value="XM_056191900.1"/>
</dbReference>
<dbReference type="GO" id="GO:0070139">
    <property type="term" value="F:SUMO-specific endopeptidase activity"/>
    <property type="evidence" value="ECO:0007669"/>
    <property type="project" value="TreeGrafter"/>
</dbReference>
<feature type="domain" description="Ubiquitin-like protease family profile" evidence="7">
    <location>
        <begin position="406"/>
        <end position="644"/>
    </location>
</feature>
<dbReference type="GO" id="GO:0005737">
    <property type="term" value="C:cytoplasm"/>
    <property type="evidence" value="ECO:0007669"/>
    <property type="project" value="TreeGrafter"/>
</dbReference>
<dbReference type="InterPro" id="IPR051947">
    <property type="entry name" value="Sentrin-specific_protease"/>
</dbReference>
<feature type="region of interest" description="Disordered" evidence="6">
    <location>
        <begin position="293"/>
        <end position="328"/>
    </location>
</feature>
<dbReference type="SUPFAM" id="SSF54001">
    <property type="entry name" value="Cysteine proteinases"/>
    <property type="match status" value="1"/>
</dbReference>
<accession>A0AAD7VWT6</accession>
<dbReference type="Gene3D" id="3.40.395.10">
    <property type="entry name" value="Adenoviral Proteinase, Chain A"/>
    <property type="match status" value="1"/>
</dbReference>
<keyword evidence="3" id="KW-0645">Protease</keyword>
<gene>
    <name evidence="8" type="ORF">POJ06DRAFT_9991</name>
</gene>
<feature type="compositionally biased region" description="Polar residues" evidence="6">
    <location>
        <begin position="125"/>
        <end position="144"/>
    </location>
</feature>
<evidence type="ECO:0000313" key="8">
    <source>
        <dbReference type="EMBL" id="KAJ8103960.1"/>
    </source>
</evidence>
<organism evidence="8 9">
    <name type="scientific">Lipomyces tetrasporus</name>
    <dbReference type="NCBI Taxonomy" id="54092"/>
    <lineage>
        <taxon>Eukaryota</taxon>
        <taxon>Fungi</taxon>
        <taxon>Dikarya</taxon>
        <taxon>Ascomycota</taxon>
        <taxon>Saccharomycotina</taxon>
        <taxon>Lipomycetes</taxon>
        <taxon>Lipomycetales</taxon>
        <taxon>Lipomycetaceae</taxon>
        <taxon>Lipomyces</taxon>
    </lineage>
</organism>
<dbReference type="GeneID" id="80887066"/>
<comment type="caution">
    <text evidence="8">The sequence shown here is derived from an EMBL/GenBank/DDBJ whole genome shotgun (WGS) entry which is preliminary data.</text>
</comment>
<dbReference type="PANTHER" id="PTHR46896:SF3">
    <property type="entry name" value="FI06413P-RELATED"/>
    <property type="match status" value="1"/>
</dbReference>
<dbReference type="EMBL" id="JARPMG010000001">
    <property type="protein sequence ID" value="KAJ8103960.1"/>
    <property type="molecule type" value="Genomic_DNA"/>
</dbReference>
<feature type="compositionally biased region" description="Basic and acidic residues" evidence="6">
    <location>
        <begin position="521"/>
        <end position="538"/>
    </location>
</feature>
<comment type="similarity">
    <text evidence="1">Belongs to the peptidase C48 family.</text>
</comment>
<evidence type="ECO:0000259" key="7">
    <source>
        <dbReference type="PROSITE" id="PS50600"/>
    </source>
</evidence>
<dbReference type="Pfam" id="PF02902">
    <property type="entry name" value="Peptidase_C48"/>
    <property type="match status" value="1"/>
</dbReference>
<feature type="region of interest" description="Disordered" evidence="6">
    <location>
        <begin position="514"/>
        <end position="562"/>
    </location>
</feature>
<keyword evidence="9" id="KW-1185">Reference proteome</keyword>
<evidence type="ECO:0000256" key="1">
    <source>
        <dbReference type="ARBA" id="ARBA00005234"/>
    </source>
</evidence>
<keyword evidence="5" id="KW-0378">Hydrolase</keyword>
<dbReference type="PROSITE" id="PS50600">
    <property type="entry name" value="ULP_PROTEASE"/>
    <property type="match status" value="1"/>
</dbReference>
<dbReference type="PANTHER" id="PTHR46896">
    <property type="entry name" value="SENTRIN-SPECIFIC PROTEASE"/>
    <property type="match status" value="1"/>
</dbReference>
<evidence type="ECO:0000256" key="2">
    <source>
        <dbReference type="ARBA" id="ARBA00022553"/>
    </source>
</evidence>